<evidence type="ECO:0000313" key="3">
    <source>
        <dbReference type="EMBL" id="KAK3598646.1"/>
    </source>
</evidence>
<dbReference type="InterPro" id="IPR007110">
    <property type="entry name" value="Ig-like_dom"/>
</dbReference>
<dbReference type="SMART" id="SM00209">
    <property type="entry name" value="TSP1"/>
    <property type="match status" value="2"/>
</dbReference>
<dbReference type="InterPro" id="IPR056256">
    <property type="entry name" value="CILP-1/2_b-sand_dom2"/>
</dbReference>
<comment type="caution">
    <text evidence="3">The sequence shown here is derived from an EMBL/GenBank/DDBJ whole genome shotgun (WGS) entry which is preliminary data.</text>
</comment>
<dbReference type="InterPro" id="IPR013783">
    <property type="entry name" value="Ig-like_fold"/>
</dbReference>
<reference evidence="3" key="3">
    <citation type="submission" date="2023-05" db="EMBL/GenBank/DDBJ databases">
        <authorList>
            <person name="Smith C.H."/>
        </authorList>
    </citation>
    <scope>NUCLEOTIDE SEQUENCE</scope>
    <source>
        <strain evidence="3">CHS0354</strain>
        <tissue evidence="3">Mantle</tissue>
    </source>
</reference>
<reference evidence="3" key="2">
    <citation type="journal article" date="2021" name="Genome Biol. Evol.">
        <title>Developing a high-quality reference genome for a parasitic bivalve with doubly uniparental inheritance (Bivalvia: Unionida).</title>
        <authorList>
            <person name="Smith C.H."/>
        </authorList>
    </citation>
    <scope>NUCLEOTIDE SEQUENCE</scope>
    <source>
        <strain evidence="3">CHS0354</strain>
        <tissue evidence="3">Mantle</tissue>
    </source>
</reference>
<reference evidence="3" key="1">
    <citation type="journal article" date="2021" name="Genome Biol. Evol.">
        <title>A High-Quality Reference Genome for a Parasitic Bivalve with Doubly Uniparental Inheritance (Bivalvia: Unionida).</title>
        <authorList>
            <person name="Smith C.H."/>
        </authorList>
    </citation>
    <scope>NUCLEOTIDE SEQUENCE</scope>
    <source>
        <strain evidence="3">CHS0354</strain>
    </source>
</reference>
<dbReference type="PANTHER" id="PTHR15031:SF6">
    <property type="entry name" value="CARTILAGE INTERMEDIATE LAYER PROTEIN 1-LIKE ISOFORM X1"/>
    <property type="match status" value="1"/>
</dbReference>
<evidence type="ECO:0000256" key="1">
    <source>
        <dbReference type="SAM" id="Phobius"/>
    </source>
</evidence>
<keyword evidence="1" id="KW-0472">Membrane</keyword>
<evidence type="ECO:0000259" key="2">
    <source>
        <dbReference type="PROSITE" id="PS50835"/>
    </source>
</evidence>
<dbReference type="PANTHER" id="PTHR15031">
    <property type="entry name" value="CARTILAGE INTERMEDIATE LAYER PROTEIN CLIP"/>
    <property type="match status" value="1"/>
</dbReference>
<sequence>MAANKRYRPSSGLFSDLRKEKTEIYEPRIDSVQTEASVKSSFVPNPKIVIFVIVGVIVVGVIVAVAVVLIQNEKGNSGSRNHKDNNNLLGLTTASSTFHSTNSESKTTVLSAGTVITETTVSTDMTSPTTSTSVRPNLTGIWSDWGPWTSCAVTCGTGIQTRYRACQRNSSSTSDCSGEYVEQALCFTSTCPTYGKWTTWSSWSSCDLSCGNGTQSRIRSCAISAINDLDCVGDERQSQGCNIYRCPDCARSCTSGSLNADCDRCECVTTIISRVVDIDKFPLSGVVIVESATPYKTLAESDSAGSFTLNSTCSGTEILLRKENCNDKKLNISVNNTVITMDRIVLPYIISNPNSKYRLTGENVTLCCTAGGSPNVIYYEWFKDGILLHKSLYSNGTTLMLSNVTFMDSGRYNCRANSPVGCIQSELAVLSVRDSPNDFCADAYQQKMQTLPDDCVQPGTNTAQYEVGECVSKTCRREKSSSSELCGKETTNCCGVSGFRTVTVSCTGYELTLVVVTGCSCQSCISESINIQGTVVGVDSELPMKYGQIWVNGALQTTTNKFGKFSFPLSSDVRKLTITAKDTYYHQFLDMTKVFDIPENLVGTFKVTIRMFHASQPVQISSALENTIYLGNSSSNSSNSVAEIVIPPNAFLYSNGSRYDGTVAATLTFLDPTNRNTLENIPGVFRFTNNEGILQDLDTMGVFGLFFQDAKGNPLTIDGTVDMYFSSEILATDSEAVYKYKIWGLSPTDGKWELISTDGESLQRKRRQTGLFIGQIDMGSYQWYNIDKIRDATSYCYFKVRLYASYNLSAESERSFEENYVWLNFPIFRGSTAIFMYSYTQYPQTTCHRAVCDGYQGYLEVSHWDWNTYASVSLIPANPALHTNIGMDTNATTLVNYSVFENGRVLKLQFTSSSNGPFYTNEQTCVDSQTSANHFRFHFPGSDPDIYTFWHVFNSQNTMPEDEYIMARVWYPEESAMYFRVCYMRISLYFMDWYWSVPIKIRVLSYGGNYPEISGELLGIREVQVQVNSSVCIEYKCSGNLHMDYDINGVDVTRIKVFPIVSAGIKCNISTDSLANQNAANMNNVGFSVYENYVPTSDSIAIGLFRKYTDSSNIKAAKDLAYEACGKGTSSAIVFTCGYDFSSWW</sequence>
<dbReference type="SUPFAM" id="SSF82895">
    <property type="entry name" value="TSP-1 type 1 repeat"/>
    <property type="match status" value="2"/>
</dbReference>
<dbReference type="Pfam" id="PF23591">
    <property type="entry name" value="CILP"/>
    <property type="match status" value="1"/>
</dbReference>
<keyword evidence="1" id="KW-0812">Transmembrane</keyword>
<dbReference type="InterPro" id="IPR036383">
    <property type="entry name" value="TSP1_rpt_sf"/>
</dbReference>
<organism evidence="3 4">
    <name type="scientific">Potamilus streckersoni</name>
    <dbReference type="NCBI Taxonomy" id="2493646"/>
    <lineage>
        <taxon>Eukaryota</taxon>
        <taxon>Metazoa</taxon>
        <taxon>Spiralia</taxon>
        <taxon>Lophotrochozoa</taxon>
        <taxon>Mollusca</taxon>
        <taxon>Bivalvia</taxon>
        <taxon>Autobranchia</taxon>
        <taxon>Heteroconchia</taxon>
        <taxon>Palaeoheterodonta</taxon>
        <taxon>Unionida</taxon>
        <taxon>Unionoidea</taxon>
        <taxon>Unionidae</taxon>
        <taxon>Ambleminae</taxon>
        <taxon>Lampsilini</taxon>
        <taxon>Potamilus</taxon>
    </lineage>
</organism>
<gene>
    <name evidence="3" type="ORF">CHS0354_024368</name>
</gene>
<dbReference type="Pfam" id="PF23599">
    <property type="entry name" value="CILP_C"/>
    <property type="match status" value="1"/>
</dbReference>
<dbReference type="Proteomes" id="UP001195483">
    <property type="component" value="Unassembled WGS sequence"/>
</dbReference>
<dbReference type="Pfam" id="PF13927">
    <property type="entry name" value="Ig_3"/>
    <property type="match status" value="1"/>
</dbReference>
<dbReference type="InterPro" id="IPR000884">
    <property type="entry name" value="TSP1_rpt"/>
</dbReference>
<dbReference type="InterPro" id="IPR039675">
    <property type="entry name" value="CILP1/CILP2"/>
</dbReference>
<dbReference type="SMART" id="SM00408">
    <property type="entry name" value="IGc2"/>
    <property type="match status" value="1"/>
</dbReference>
<dbReference type="PROSITE" id="PS50092">
    <property type="entry name" value="TSP1"/>
    <property type="match status" value="2"/>
</dbReference>
<dbReference type="Pfam" id="PF00090">
    <property type="entry name" value="TSP_1"/>
    <property type="match status" value="2"/>
</dbReference>
<dbReference type="EMBL" id="JAEAOA010001447">
    <property type="protein sequence ID" value="KAK3598646.1"/>
    <property type="molecule type" value="Genomic_DNA"/>
</dbReference>
<dbReference type="InterPro" id="IPR056258">
    <property type="entry name" value="CILP-1/2_C"/>
</dbReference>
<keyword evidence="1" id="KW-1133">Transmembrane helix</keyword>
<keyword evidence="4" id="KW-1185">Reference proteome</keyword>
<dbReference type="AlphaFoldDB" id="A0AAE0SVE1"/>
<feature type="transmembrane region" description="Helical" evidence="1">
    <location>
        <begin position="48"/>
        <end position="70"/>
    </location>
</feature>
<protein>
    <recommendedName>
        <fullName evidence="2">Ig-like domain-containing protein</fullName>
    </recommendedName>
</protein>
<feature type="domain" description="Ig-like" evidence="2">
    <location>
        <begin position="347"/>
        <end position="431"/>
    </location>
</feature>
<proteinExistence type="predicted"/>
<dbReference type="SUPFAM" id="SSF48726">
    <property type="entry name" value="Immunoglobulin"/>
    <property type="match status" value="1"/>
</dbReference>
<dbReference type="Gene3D" id="2.20.100.10">
    <property type="entry name" value="Thrombospondin type-1 (TSP1) repeat"/>
    <property type="match status" value="2"/>
</dbReference>
<dbReference type="InterPro" id="IPR036179">
    <property type="entry name" value="Ig-like_dom_sf"/>
</dbReference>
<accession>A0AAE0SVE1</accession>
<name>A0AAE0SVE1_9BIVA</name>
<dbReference type="PROSITE" id="PS50835">
    <property type="entry name" value="IG_LIKE"/>
    <property type="match status" value="1"/>
</dbReference>
<dbReference type="InterPro" id="IPR003598">
    <property type="entry name" value="Ig_sub2"/>
</dbReference>
<evidence type="ECO:0000313" key="4">
    <source>
        <dbReference type="Proteomes" id="UP001195483"/>
    </source>
</evidence>
<dbReference type="InterPro" id="IPR056255">
    <property type="entry name" value="CILP-1/2_dom"/>
</dbReference>
<dbReference type="InterPro" id="IPR003599">
    <property type="entry name" value="Ig_sub"/>
</dbReference>
<dbReference type="Gene3D" id="2.60.40.10">
    <property type="entry name" value="Immunoglobulins"/>
    <property type="match status" value="1"/>
</dbReference>
<dbReference type="Pfam" id="PF23708">
    <property type="entry name" value="CILP_5th"/>
    <property type="match status" value="1"/>
</dbReference>
<dbReference type="SMART" id="SM00409">
    <property type="entry name" value="IG"/>
    <property type="match status" value="1"/>
</dbReference>